<keyword evidence="3" id="KW-0808">Transferase</keyword>
<dbReference type="InterPro" id="IPR001296">
    <property type="entry name" value="Glyco_trans_1"/>
</dbReference>
<dbReference type="SUPFAM" id="SSF53756">
    <property type="entry name" value="UDP-Glycosyltransferase/glycogen phosphorylase"/>
    <property type="match status" value="1"/>
</dbReference>
<dbReference type="HOGENOM" id="CLU_354416_0_0_7"/>
<dbReference type="AlphaFoldDB" id="G7Q7P1"/>
<dbReference type="SUPFAM" id="SSF53448">
    <property type="entry name" value="Nucleotide-diphospho-sugar transferases"/>
    <property type="match status" value="1"/>
</dbReference>
<dbReference type="InterPro" id="IPR050194">
    <property type="entry name" value="Glycosyltransferase_grp1"/>
</dbReference>
<dbReference type="InterPro" id="IPR028098">
    <property type="entry name" value="Glyco_trans_4-like_N"/>
</dbReference>
<evidence type="ECO:0000259" key="2">
    <source>
        <dbReference type="Pfam" id="PF13439"/>
    </source>
</evidence>
<accession>G7Q7P1</accession>
<dbReference type="Pfam" id="PF13439">
    <property type="entry name" value="Glyco_transf_4"/>
    <property type="match status" value="1"/>
</dbReference>
<evidence type="ECO:0000313" key="4">
    <source>
        <dbReference type="Proteomes" id="UP000004662"/>
    </source>
</evidence>
<dbReference type="GO" id="GO:0016757">
    <property type="term" value="F:glycosyltransferase activity"/>
    <property type="evidence" value="ECO:0007669"/>
    <property type="project" value="InterPro"/>
</dbReference>
<sequence length="792" mass="86197">MAALPRITFGVIVLNGEPFTRYCLRALYPFAHQIVVVEGAVGRAMGQARPDGHSRDGTLETLYDFKANEDPDGKLVVVTQDGPWEEKDAMSAAFAARATGDWLWQVDIDEFYRTRDMELVCSLLAGDPSITGAVFRQWSFFGSPGIVNGSSYLLAGGDAFRRLFRWGPGYRYAGHRPPTILDDRGLDVLSLRPLSAEALEAMDVRLFHYSLLFPKQVRDKTAYYAAWTEVPHCRDLPRWCEEQFLGRADPFNLFTVRDQPGWIESYTGDHPEQVAAMLGDIAAGRLAVEPYPADGLAALARDPGYRRRIGLLKGELLGRPDPAARNMRLGDPFFQKRVLGRVPGIRGVLVNQLDAYGGAARIALDLGRSLNAGPDDFTYFVWKKKLPDYWIETIGQEDKNRPAKAAAEAMGLPDYNVASTFLLAERRAFQEAQVVHCHNLHTGYCNPMSAAGWSVGKPLVWTLHDMQGLTGNCAHAFACPGWRTGCGDCPDLRVYPGLATDTTAELWRDKATAGQALDAHIAVPSEWLKRQVEESFLAHLPVHVIPNGIDTDTFAPRDRQAARRELGLPPGATILSFCAHGGLANSWKGGAHLVAALAALVERHPEVVLLNIGGTYEDAGLPIVNLPFSLDAARLATAYAASDVFAYPSLADTFGLVALEALCCGLPVVSFDAGALPEIVRDGENGLVTLTGDTEAFTRALSRLITDRDLRQTLAANAPSARDSYGLPAMVARYRDLYQHVMAERAARSPAARRDLARRQGPALATLAARLAAVGNTVGATALNQAARSLPA</sequence>
<proteinExistence type="predicted"/>
<organism evidence="3 4">
    <name type="scientific">Solidesulfovibrio carbinoliphilus subsp. oakridgensis</name>
    <dbReference type="NCBI Taxonomy" id="694327"/>
    <lineage>
        <taxon>Bacteria</taxon>
        <taxon>Pseudomonadati</taxon>
        <taxon>Thermodesulfobacteriota</taxon>
        <taxon>Desulfovibrionia</taxon>
        <taxon>Desulfovibrionales</taxon>
        <taxon>Desulfovibrionaceae</taxon>
        <taxon>Solidesulfovibrio</taxon>
    </lineage>
</organism>
<evidence type="ECO:0000259" key="1">
    <source>
        <dbReference type="Pfam" id="PF00534"/>
    </source>
</evidence>
<dbReference type="eggNOG" id="COG0463">
    <property type="taxonomic scope" value="Bacteria"/>
</dbReference>
<reference evidence="4" key="1">
    <citation type="journal article" date="2015" name="Genome Announc.">
        <title>High-Quality Draft Genome Sequence of Desulfovibrio carbinoliphilus FW-101-2B, an Organic Acid-Oxidizing Sulfate-Reducing Bacterium Isolated from Uranium(VI)-Contaminated Groundwater.</title>
        <authorList>
            <person name="Ramsay B.D."/>
            <person name="Hwang C."/>
            <person name="Woo H.L."/>
            <person name="Carroll S.L."/>
            <person name="Lucas S."/>
            <person name="Han J."/>
            <person name="Lapidus A.L."/>
            <person name="Cheng J.F."/>
            <person name="Goodwin L.A."/>
            <person name="Pitluck S."/>
            <person name="Peters L."/>
            <person name="Chertkov O."/>
            <person name="Held B."/>
            <person name="Detter J.C."/>
            <person name="Han C.S."/>
            <person name="Tapia R."/>
            <person name="Land M.L."/>
            <person name="Hauser L.J."/>
            <person name="Kyrpides N.C."/>
            <person name="Ivanova N.N."/>
            <person name="Mikhailova N."/>
            <person name="Pagani I."/>
            <person name="Woyke T."/>
            <person name="Arkin A.P."/>
            <person name="Dehal P."/>
            <person name="Chivian D."/>
            <person name="Criddle C.S."/>
            <person name="Wu W."/>
            <person name="Chakraborty R."/>
            <person name="Hazen T.C."/>
            <person name="Fields M.W."/>
        </authorList>
    </citation>
    <scope>NUCLEOTIDE SEQUENCE [LARGE SCALE GENOMIC DNA]</scope>
    <source>
        <strain evidence="4">FW-101-2B</strain>
    </source>
</reference>
<name>G7Q7P1_9BACT</name>
<dbReference type="Gene3D" id="3.90.550.10">
    <property type="entry name" value="Spore Coat Polysaccharide Biosynthesis Protein SpsA, Chain A"/>
    <property type="match status" value="1"/>
</dbReference>
<dbReference type="OrthoDB" id="9790710at2"/>
<dbReference type="CDD" id="cd00761">
    <property type="entry name" value="Glyco_tranf_GTA_type"/>
    <property type="match status" value="1"/>
</dbReference>
<evidence type="ECO:0000313" key="3">
    <source>
        <dbReference type="EMBL" id="EHJ47350.1"/>
    </source>
</evidence>
<gene>
    <name evidence="3" type="ORF">DFW101_1341</name>
</gene>
<dbReference type="Pfam" id="PF00534">
    <property type="entry name" value="Glycos_transf_1"/>
    <property type="match status" value="1"/>
</dbReference>
<dbReference type="PANTHER" id="PTHR45947">
    <property type="entry name" value="SULFOQUINOVOSYL TRANSFERASE SQD2"/>
    <property type="match status" value="1"/>
</dbReference>
<dbReference type="STRING" id="694327.DFW101_1341"/>
<dbReference type="eggNOG" id="COG0438">
    <property type="taxonomic scope" value="Bacteria"/>
</dbReference>
<protein>
    <submittedName>
        <fullName evidence="3">Glycosyl transferase group 1</fullName>
    </submittedName>
</protein>
<feature type="domain" description="Glycosyl transferase family 1" evidence="1">
    <location>
        <begin position="585"/>
        <end position="719"/>
    </location>
</feature>
<dbReference type="RefSeq" id="WP_009180754.1">
    <property type="nucleotide sequence ID" value="NZ_CM001368.1"/>
</dbReference>
<dbReference type="Proteomes" id="UP000004662">
    <property type="component" value="Chromosome"/>
</dbReference>
<keyword evidence="4" id="KW-1185">Reference proteome</keyword>
<dbReference type="PANTHER" id="PTHR45947:SF3">
    <property type="entry name" value="SULFOQUINOVOSYL TRANSFERASE SQD2"/>
    <property type="match status" value="1"/>
</dbReference>
<dbReference type="Gene3D" id="3.40.50.2000">
    <property type="entry name" value="Glycogen Phosphorylase B"/>
    <property type="match status" value="2"/>
</dbReference>
<dbReference type="EMBL" id="CM001368">
    <property type="protein sequence ID" value="EHJ47350.1"/>
    <property type="molecule type" value="Genomic_DNA"/>
</dbReference>
<feature type="domain" description="Glycosyltransferase subfamily 4-like N-terminal" evidence="2">
    <location>
        <begin position="356"/>
        <end position="552"/>
    </location>
</feature>
<dbReference type="InterPro" id="IPR029044">
    <property type="entry name" value="Nucleotide-diphossugar_trans"/>
</dbReference>